<dbReference type="OrthoDB" id="444631at2759"/>
<gene>
    <name evidence="9" type="ORF">BO71DRAFT_462274</name>
</gene>
<feature type="region of interest" description="Disordered" evidence="6">
    <location>
        <begin position="319"/>
        <end position="349"/>
    </location>
</feature>
<comment type="similarity">
    <text evidence="5">Belongs to the SAT4 family.</text>
</comment>
<evidence type="ECO:0000256" key="7">
    <source>
        <dbReference type="SAM" id="Phobius"/>
    </source>
</evidence>
<feature type="compositionally biased region" description="Polar residues" evidence="6">
    <location>
        <begin position="320"/>
        <end position="331"/>
    </location>
</feature>
<feature type="transmembrane region" description="Helical" evidence="7">
    <location>
        <begin position="203"/>
        <end position="228"/>
    </location>
</feature>
<evidence type="ECO:0000259" key="8">
    <source>
        <dbReference type="Pfam" id="PF20684"/>
    </source>
</evidence>
<evidence type="ECO:0000256" key="1">
    <source>
        <dbReference type="ARBA" id="ARBA00004141"/>
    </source>
</evidence>
<feature type="transmembrane region" description="Helical" evidence="7">
    <location>
        <begin position="272"/>
        <end position="292"/>
    </location>
</feature>
<feature type="transmembrane region" description="Helical" evidence="7">
    <location>
        <begin position="33"/>
        <end position="54"/>
    </location>
</feature>
<dbReference type="Proteomes" id="UP000247810">
    <property type="component" value="Unassembled WGS sequence"/>
</dbReference>
<feature type="transmembrane region" description="Helical" evidence="7">
    <location>
        <begin position="240"/>
        <end position="260"/>
    </location>
</feature>
<dbReference type="InterPro" id="IPR052337">
    <property type="entry name" value="SAT4-like"/>
</dbReference>
<dbReference type="PANTHER" id="PTHR33048:SF92">
    <property type="entry name" value="INTEGRAL MEMBRANE PROTEIN"/>
    <property type="match status" value="1"/>
</dbReference>
<evidence type="ECO:0000256" key="5">
    <source>
        <dbReference type="ARBA" id="ARBA00038359"/>
    </source>
</evidence>
<dbReference type="InterPro" id="IPR049326">
    <property type="entry name" value="Rhodopsin_dom_fungi"/>
</dbReference>
<dbReference type="STRING" id="1448320.A0A319CYY5"/>
<dbReference type="VEuPathDB" id="FungiDB:BO71DRAFT_462274"/>
<dbReference type="GO" id="GO:0016020">
    <property type="term" value="C:membrane"/>
    <property type="evidence" value="ECO:0007669"/>
    <property type="project" value="UniProtKB-SubCell"/>
</dbReference>
<dbReference type="EMBL" id="KZ825981">
    <property type="protein sequence ID" value="PYH90486.1"/>
    <property type="molecule type" value="Genomic_DNA"/>
</dbReference>
<keyword evidence="3 7" id="KW-1133">Transmembrane helix</keyword>
<reference evidence="9 10" key="1">
    <citation type="submission" date="2018-02" db="EMBL/GenBank/DDBJ databases">
        <title>The genomes of Aspergillus section Nigri reveals drivers in fungal speciation.</title>
        <authorList>
            <consortium name="DOE Joint Genome Institute"/>
            <person name="Vesth T.C."/>
            <person name="Nybo J."/>
            <person name="Theobald S."/>
            <person name="Brandl J."/>
            <person name="Frisvad J.C."/>
            <person name="Nielsen K.F."/>
            <person name="Lyhne E.K."/>
            <person name="Kogle M.E."/>
            <person name="Kuo A."/>
            <person name="Riley R."/>
            <person name="Clum A."/>
            <person name="Nolan M."/>
            <person name="Lipzen A."/>
            <person name="Salamov A."/>
            <person name="Henrissat B."/>
            <person name="Wiebenga A."/>
            <person name="De vries R.P."/>
            <person name="Grigoriev I.V."/>
            <person name="Mortensen U.H."/>
            <person name="Andersen M.R."/>
            <person name="Baker S.E."/>
        </authorList>
    </citation>
    <scope>NUCLEOTIDE SEQUENCE [LARGE SCALE GENOMIC DNA]</scope>
    <source>
        <strain evidence="9 10">CBS 707.79</strain>
    </source>
</reference>
<dbReference type="AlphaFoldDB" id="A0A319CYY5"/>
<evidence type="ECO:0000256" key="6">
    <source>
        <dbReference type="SAM" id="MobiDB-lite"/>
    </source>
</evidence>
<evidence type="ECO:0000313" key="9">
    <source>
        <dbReference type="EMBL" id="PYH90486.1"/>
    </source>
</evidence>
<organism evidence="9 10">
    <name type="scientific">Aspergillus ellipticus CBS 707.79</name>
    <dbReference type="NCBI Taxonomy" id="1448320"/>
    <lineage>
        <taxon>Eukaryota</taxon>
        <taxon>Fungi</taxon>
        <taxon>Dikarya</taxon>
        <taxon>Ascomycota</taxon>
        <taxon>Pezizomycotina</taxon>
        <taxon>Eurotiomycetes</taxon>
        <taxon>Eurotiomycetidae</taxon>
        <taxon>Eurotiales</taxon>
        <taxon>Aspergillaceae</taxon>
        <taxon>Aspergillus</taxon>
        <taxon>Aspergillus subgen. Circumdati</taxon>
    </lineage>
</organism>
<protein>
    <recommendedName>
        <fullName evidence="8">Rhodopsin domain-containing protein</fullName>
    </recommendedName>
</protein>
<feature type="transmembrane region" description="Helical" evidence="7">
    <location>
        <begin position="158"/>
        <end position="183"/>
    </location>
</feature>
<evidence type="ECO:0000256" key="2">
    <source>
        <dbReference type="ARBA" id="ARBA00022692"/>
    </source>
</evidence>
<name>A0A319CYY5_9EURO</name>
<keyword evidence="4 7" id="KW-0472">Membrane</keyword>
<keyword evidence="2 7" id="KW-0812">Transmembrane</keyword>
<feature type="domain" description="Rhodopsin" evidence="8">
    <location>
        <begin position="49"/>
        <end position="294"/>
    </location>
</feature>
<feature type="transmembrane region" description="Helical" evidence="7">
    <location>
        <begin position="120"/>
        <end position="146"/>
    </location>
</feature>
<comment type="subcellular location">
    <subcellularLocation>
        <location evidence="1">Membrane</location>
        <topology evidence="1">Multi-pass membrane protein</topology>
    </subcellularLocation>
</comment>
<accession>A0A319CYY5</accession>
<proteinExistence type="inferred from homology"/>
<dbReference type="PANTHER" id="PTHR33048">
    <property type="entry name" value="PTH11-LIKE INTEGRAL MEMBRANE PROTEIN (AFU_ORTHOLOGUE AFUA_5G11245)"/>
    <property type="match status" value="1"/>
</dbReference>
<evidence type="ECO:0000256" key="3">
    <source>
        <dbReference type="ARBA" id="ARBA00022989"/>
    </source>
</evidence>
<evidence type="ECO:0000313" key="10">
    <source>
        <dbReference type="Proteomes" id="UP000247810"/>
    </source>
</evidence>
<feature type="transmembrane region" description="Helical" evidence="7">
    <location>
        <begin position="66"/>
        <end position="89"/>
    </location>
</feature>
<sequence>MNSSVLEGLPAQPQLSDPLVGNLGRITLLQYKIVTGVFFGIAVLSFLGRIFIRLFTRRRLYIDDGFLSFAFATLCGGTVLGYLRIYIVYLQFAVLQGDMAATAIVASDPGEHAKQFAYNLAYIVLLWTTVFAVKWCYLAFFHPLLVGMSRRFVFYYRFTIGLSVVSWILSVAVAPVIPCPYMGMAAVMKCFPTLPVSNSTMLAMFWIPPILDALTDLMIISIPLRLLYKVQVRKLTKIGLACFLCLSIFMCVCSIIRTAGTYYHGVLDYPWQVFWLHLEGCIGVTMGSITVYRSTLIGSNEVSGLFKKYITRIKDAMRGSSASDATPQQPGEESKAQTHTFGLPSIPQPTISGLRTWFGRSKKDTSAPNDGSGLSSFASDDIDYHTLLKVPKTAAGESCGTCGVE</sequence>
<keyword evidence="10" id="KW-1185">Reference proteome</keyword>
<evidence type="ECO:0000256" key="4">
    <source>
        <dbReference type="ARBA" id="ARBA00023136"/>
    </source>
</evidence>
<dbReference type="Pfam" id="PF20684">
    <property type="entry name" value="Fung_rhodopsin"/>
    <property type="match status" value="1"/>
</dbReference>